<name>A0ABT1L235_9ACTN</name>
<evidence type="ECO:0000256" key="1">
    <source>
        <dbReference type="SAM" id="MobiDB-lite"/>
    </source>
</evidence>
<accession>A0ABT1L235</accession>
<evidence type="ECO:0000313" key="3">
    <source>
        <dbReference type="EMBL" id="MCP3423659.1"/>
    </source>
</evidence>
<feature type="transmembrane region" description="Helical" evidence="2">
    <location>
        <begin position="41"/>
        <end position="61"/>
    </location>
</feature>
<keyword evidence="2" id="KW-0812">Transmembrane</keyword>
<reference evidence="3 4" key="1">
    <citation type="submission" date="2022-06" db="EMBL/GenBank/DDBJ databases">
        <authorList>
            <person name="So Y."/>
        </authorList>
    </citation>
    <scope>NUCLEOTIDE SEQUENCE [LARGE SCALE GENOMIC DNA]</scope>
    <source>
        <strain evidence="3 4">STR3</strain>
    </source>
</reference>
<gene>
    <name evidence="3" type="ORF">NCI01_17785</name>
</gene>
<dbReference type="EMBL" id="JANARS010000008">
    <property type="protein sequence ID" value="MCP3423659.1"/>
    <property type="molecule type" value="Genomic_DNA"/>
</dbReference>
<feature type="compositionally biased region" description="Polar residues" evidence="1">
    <location>
        <begin position="278"/>
        <end position="288"/>
    </location>
</feature>
<evidence type="ECO:0000313" key="4">
    <source>
        <dbReference type="Proteomes" id="UP001204524"/>
    </source>
</evidence>
<dbReference type="RefSeq" id="WP_254182828.1">
    <property type="nucleotide sequence ID" value="NZ_JANARS010000008.1"/>
</dbReference>
<keyword evidence="2" id="KW-1133">Transmembrane helix</keyword>
<keyword evidence="4" id="KW-1185">Reference proteome</keyword>
<keyword evidence="2" id="KW-0472">Membrane</keyword>
<protein>
    <submittedName>
        <fullName evidence="3">Uncharacterized protein</fullName>
    </submittedName>
</protein>
<organism evidence="3 4">
    <name type="scientific">Nocardioides pinisoli</name>
    <dbReference type="NCBI Taxonomy" id="2950279"/>
    <lineage>
        <taxon>Bacteria</taxon>
        <taxon>Bacillati</taxon>
        <taxon>Actinomycetota</taxon>
        <taxon>Actinomycetes</taxon>
        <taxon>Propionibacteriales</taxon>
        <taxon>Nocardioidaceae</taxon>
        <taxon>Nocardioides</taxon>
    </lineage>
</organism>
<proteinExistence type="predicted"/>
<comment type="caution">
    <text evidence="3">The sequence shown here is derived from an EMBL/GenBank/DDBJ whole genome shotgun (WGS) entry which is preliminary data.</text>
</comment>
<sequence length="391" mass="40893">MTGLLKDVMHERADSLEPPDLDVAAMVHDAERRLGSRRRGVVGGLVAASVAVAAVVAVPLLRPADDVDRDVAGAVHSYDVAYAVGSTIRDGPRTVETGVRISALVQGISGYVVADRQARVYTVVDGESTQVGRLADTDLGRLVSDDDVVAWVDAADEGTLSVLDLATGERADVPVTELPGEPVSRDPSRVGGGGADIAAVDGRTVYVTDARGVMAWNVLDDGEPVLLPAPDGAEVEVLDVRDGQILQVARSFEPQETDGATTMVQVAELRTGPDLQDTRSLPGSSGTLSPDGRRAVVVDRESPRRGSPSYYTTAVGEVSGDTWTPVAPRGYDSVIGYQWLDADTFLADGLRLTAGFAREDLLSCEATTAECTVVVADGPDGRVAATGAGFR</sequence>
<evidence type="ECO:0000256" key="2">
    <source>
        <dbReference type="SAM" id="Phobius"/>
    </source>
</evidence>
<feature type="region of interest" description="Disordered" evidence="1">
    <location>
        <begin position="270"/>
        <end position="291"/>
    </location>
</feature>
<dbReference type="SUPFAM" id="SSF82171">
    <property type="entry name" value="DPP6 N-terminal domain-like"/>
    <property type="match status" value="1"/>
</dbReference>
<dbReference type="Proteomes" id="UP001204524">
    <property type="component" value="Unassembled WGS sequence"/>
</dbReference>